<feature type="compositionally biased region" description="Basic and acidic residues" evidence="1">
    <location>
        <begin position="89"/>
        <end position="102"/>
    </location>
</feature>
<dbReference type="Proteomes" id="UP000535890">
    <property type="component" value="Unassembled WGS sequence"/>
</dbReference>
<dbReference type="EMBL" id="JACCBN010000001">
    <property type="protein sequence ID" value="NYD38218.1"/>
    <property type="molecule type" value="Genomic_DNA"/>
</dbReference>
<gene>
    <name evidence="4" type="ORF">BJ983_004320</name>
</gene>
<dbReference type="AlphaFoldDB" id="A0A7Y9DZ29"/>
<evidence type="ECO:0000259" key="2">
    <source>
        <dbReference type="Pfam" id="PF09664"/>
    </source>
</evidence>
<evidence type="ECO:0000259" key="3">
    <source>
        <dbReference type="Pfam" id="PF11796"/>
    </source>
</evidence>
<dbReference type="Pfam" id="PF11796">
    <property type="entry name" value="DUF3323"/>
    <property type="match status" value="1"/>
</dbReference>
<feature type="domain" description="Conserved hypothetical protein CHP02679 N terminus" evidence="3">
    <location>
        <begin position="48"/>
        <end position="224"/>
    </location>
</feature>
<sequence>MTVPPVLLQPEFLPLWQQVSSALDRRGLDDRGWVPLPDGLAPRARDQLRKLVPGRSTRRLELGQLDRALGRLGTDLPALLTAAGCPPTGRREARDADRDRRSRRDEVLTAAATEAFGLEPWVVAWIDAVRSGLPDDGAARGAVDTVARVLAVAAEPGVRSRAETAARELGNAHALDRGEPARRLVGTALALRAEDGHWDDAQLWADAGLPGDLVATPVPTWSLPLLGDGAAAATRAATTAGAPSYLSTLTLRELTVDVPRGTVVVSVENPRLLEAAVQRALPIPMLCTVGNPTTAPLTLIRGLLAAGAEVRHHGDLDPAGVAITARLAQLGVVPWRMTAADYRAAVRPELRRFEGAVPSTPWDPELHDVMTERGRAVDEERVMDELLAAALSLPF</sequence>
<dbReference type="RefSeq" id="WP_179795696.1">
    <property type="nucleotide sequence ID" value="NZ_BAABHP010000020.1"/>
</dbReference>
<reference evidence="4 5" key="1">
    <citation type="submission" date="2020-07" db="EMBL/GenBank/DDBJ databases">
        <title>Sequencing the genomes of 1000 actinobacteria strains.</title>
        <authorList>
            <person name="Klenk H.-P."/>
        </authorList>
    </citation>
    <scope>NUCLEOTIDE SEQUENCE [LARGE SCALE GENOMIC DNA]</scope>
    <source>
        <strain evidence="4 5">DSM 45772</strain>
    </source>
</reference>
<dbReference type="InterPro" id="IPR024465">
    <property type="entry name" value="DUF2399"/>
</dbReference>
<evidence type="ECO:0000313" key="4">
    <source>
        <dbReference type="EMBL" id="NYD38218.1"/>
    </source>
</evidence>
<protein>
    <submittedName>
        <fullName evidence="4">Uncharacterized protein (TIGR02679 family)</fullName>
    </submittedName>
</protein>
<feature type="region of interest" description="Disordered" evidence="1">
    <location>
        <begin position="82"/>
        <end position="102"/>
    </location>
</feature>
<comment type="caution">
    <text evidence="4">The sequence shown here is derived from an EMBL/GenBank/DDBJ whole genome shotgun (WGS) entry which is preliminary data.</text>
</comment>
<accession>A0A7Y9DZ29</accession>
<keyword evidence="5" id="KW-1185">Reference proteome</keyword>
<evidence type="ECO:0000256" key="1">
    <source>
        <dbReference type="SAM" id="MobiDB-lite"/>
    </source>
</evidence>
<name>A0A7Y9DZ29_9PSEU</name>
<dbReference type="InterPro" id="IPR024466">
    <property type="entry name" value="CHP02679_N"/>
</dbReference>
<evidence type="ECO:0000313" key="5">
    <source>
        <dbReference type="Proteomes" id="UP000535890"/>
    </source>
</evidence>
<dbReference type="Pfam" id="PF09664">
    <property type="entry name" value="DUF2399"/>
    <property type="match status" value="1"/>
</dbReference>
<feature type="domain" description="DUF2399" evidence="2">
    <location>
        <begin position="249"/>
        <end position="388"/>
    </location>
</feature>
<proteinExistence type="predicted"/>
<organism evidence="4 5">
    <name type="scientific">Actinomycetospora corticicola</name>
    <dbReference type="NCBI Taxonomy" id="663602"/>
    <lineage>
        <taxon>Bacteria</taxon>
        <taxon>Bacillati</taxon>
        <taxon>Actinomycetota</taxon>
        <taxon>Actinomycetes</taxon>
        <taxon>Pseudonocardiales</taxon>
        <taxon>Pseudonocardiaceae</taxon>
        <taxon>Actinomycetospora</taxon>
    </lineage>
</organism>